<feature type="region of interest" description="Disordered" evidence="1">
    <location>
        <begin position="125"/>
        <end position="155"/>
    </location>
</feature>
<feature type="region of interest" description="Disordered" evidence="1">
    <location>
        <begin position="421"/>
        <end position="463"/>
    </location>
</feature>
<dbReference type="EMBL" id="QKRW01000029">
    <property type="protein sequence ID" value="RAL61652.1"/>
    <property type="molecule type" value="Genomic_DNA"/>
</dbReference>
<proteinExistence type="predicted"/>
<keyword evidence="3" id="KW-1185">Reference proteome</keyword>
<evidence type="ECO:0000256" key="1">
    <source>
        <dbReference type="SAM" id="MobiDB-lite"/>
    </source>
</evidence>
<dbReference type="OrthoDB" id="1162399at2759"/>
<sequence length="498" mass="55367">MSLESAYKQFLAAPNPSLLATDASLHFITTLISINGSSNIVKHLNGQDYQLKKKEETLLNIVEVTFPIIHIVSFNADGKIQQIRQNWDQGSLLKLIDVIGKSGRNWPIRDGKDQIKLIASSVRSSGTLDTGSKADSLSRARGNSNNATRDPHASLSLFAPREDVVRESHPAAVEASVSAKPEPRDYHDLFVAGSKVGAAKKFAPSRLFDANENQSTSDGPAQEKSKDLMYRPNPTRYEHFDFTDAPEEEEPIRPATGKGGKGQHQSQWTFDDFQTPQKVVPTKGPRAAEVRHWGNSDDEVLDSPVKFKKAEKPRKDAQTHFEFKDESTPQQERRIVGRPRGQEHNNGLGLYKDILFDDNGNETPASKKQVAGLANVKDRHKDFDPHFSMADESPVTGKAPTHLGEDRAKAVKMMDANWDTYDQSPIEKNAKKENDQSSPIRSNINKEPLSETHTSSNRNQQNVGIKTMAMAWVVARVQEEAGDSEMILTERKPEVSTV</sequence>
<feature type="region of interest" description="Disordered" evidence="1">
    <location>
        <begin position="309"/>
        <end position="333"/>
    </location>
</feature>
<feature type="region of interest" description="Disordered" evidence="1">
    <location>
        <begin position="479"/>
        <end position="498"/>
    </location>
</feature>
<dbReference type="Proteomes" id="UP000249056">
    <property type="component" value="Unassembled WGS sequence"/>
</dbReference>
<feature type="compositionally biased region" description="Polar residues" evidence="1">
    <location>
        <begin position="436"/>
        <end position="463"/>
    </location>
</feature>
<feature type="compositionally biased region" description="Basic and acidic residues" evidence="1">
    <location>
        <begin position="488"/>
        <end position="498"/>
    </location>
</feature>
<gene>
    <name evidence="2" type="ORF">DID88_002721</name>
</gene>
<accession>A0A395IMX9</accession>
<evidence type="ECO:0000313" key="2">
    <source>
        <dbReference type="EMBL" id="RAL61652.1"/>
    </source>
</evidence>
<organism evidence="2 3">
    <name type="scientific">Monilinia fructigena</name>
    <dbReference type="NCBI Taxonomy" id="38457"/>
    <lineage>
        <taxon>Eukaryota</taxon>
        <taxon>Fungi</taxon>
        <taxon>Dikarya</taxon>
        <taxon>Ascomycota</taxon>
        <taxon>Pezizomycotina</taxon>
        <taxon>Leotiomycetes</taxon>
        <taxon>Helotiales</taxon>
        <taxon>Sclerotiniaceae</taxon>
        <taxon>Monilinia</taxon>
    </lineage>
</organism>
<protein>
    <submittedName>
        <fullName evidence="2">Uncharacterized protein</fullName>
    </submittedName>
</protein>
<evidence type="ECO:0000313" key="3">
    <source>
        <dbReference type="Proteomes" id="UP000249056"/>
    </source>
</evidence>
<name>A0A395IMX9_9HELO</name>
<feature type="region of interest" description="Disordered" evidence="1">
    <location>
        <begin position="207"/>
        <end position="266"/>
    </location>
</feature>
<reference evidence="2 3" key="1">
    <citation type="submission" date="2018-06" db="EMBL/GenBank/DDBJ databases">
        <title>Genome Sequence of the Brown Rot Fungal Pathogen Monilinia fructigena.</title>
        <authorList>
            <person name="Landi L."/>
            <person name="De Miccolis Angelini R.M."/>
            <person name="Pollastro S."/>
            <person name="Abate D."/>
            <person name="Faretra F."/>
            <person name="Romanazzi G."/>
        </authorList>
    </citation>
    <scope>NUCLEOTIDE SEQUENCE [LARGE SCALE GENOMIC DNA]</scope>
    <source>
        <strain evidence="2 3">Mfrg269</strain>
    </source>
</reference>
<comment type="caution">
    <text evidence="2">The sequence shown here is derived from an EMBL/GenBank/DDBJ whole genome shotgun (WGS) entry which is preliminary data.</text>
</comment>
<dbReference type="AlphaFoldDB" id="A0A395IMX9"/>
<feature type="compositionally biased region" description="Polar residues" evidence="1">
    <location>
        <begin position="125"/>
        <end position="148"/>
    </location>
</feature>